<organism evidence="1 2">
    <name type="scientific">Dioscorea alata</name>
    <name type="common">Purple yam</name>
    <dbReference type="NCBI Taxonomy" id="55571"/>
    <lineage>
        <taxon>Eukaryota</taxon>
        <taxon>Viridiplantae</taxon>
        <taxon>Streptophyta</taxon>
        <taxon>Embryophyta</taxon>
        <taxon>Tracheophyta</taxon>
        <taxon>Spermatophyta</taxon>
        <taxon>Magnoliopsida</taxon>
        <taxon>Liliopsida</taxon>
        <taxon>Dioscoreales</taxon>
        <taxon>Dioscoreaceae</taxon>
        <taxon>Dioscorea</taxon>
    </lineage>
</organism>
<comment type="caution">
    <text evidence="1">The sequence shown here is derived from an EMBL/GenBank/DDBJ whole genome shotgun (WGS) entry which is preliminary data.</text>
</comment>
<name>A0ACB7WDB7_DIOAL</name>
<proteinExistence type="predicted"/>
<gene>
    <name evidence="1" type="ORF">IHE45_04G065500</name>
</gene>
<accession>A0ACB7WDB7</accession>
<keyword evidence="2" id="KW-1185">Reference proteome</keyword>
<evidence type="ECO:0000313" key="2">
    <source>
        <dbReference type="Proteomes" id="UP000827976"/>
    </source>
</evidence>
<evidence type="ECO:0000313" key="1">
    <source>
        <dbReference type="EMBL" id="KAH7685838.1"/>
    </source>
</evidence>
<dbReference type="Proteomes" id="UP000827976">
    <property type="component" value="Chromosome 4"/>
</dbReference>
<sequence length="277" mass="30952">MKVSIDMAKDVDTSFRHPLPGGLSLLSMDFTSKGISWADNICQKWGSICVDNILSQEPCKYVGVFGEHVRRMLDEVCKKSRLDFDDLNASINGMNHVAHCVEDSNCETLENLDENLGSQCSDTVVSARMNHVAQCVEDLNSATSANSEEILGSDCSDAGARTIECLDGLSREEEEEEEGIVHDIVDLYMESIEDFEDVNIKDILDDIETSKLVSISQPAPNKVSYKRKFRHAFYSKIISAKKDKDDIEACFTKQDMLENAASEISLQQSFEADWEIL</sequence>
<dbReference type="EMBL" id="CM037014">
    <property type="protein sequence ID" value="KAH7685838.1"/>
    <property type="molecule type" value="Genomic_DNA"/>
</dbReference>
<protein>
    <submittedName>
        <fullName evidence="1">Uncharacterized protein</fullName>
    </submittedName>
</protein>
<reference evidence="2" key="1">
    <citation type="journal article" date="2022" name="Nat. Commun.">
        <title>Chromosome evolution and the genetic basis of agronomically important traits in greater yam.</title>
        <authorList>
            <person name="Bredeson J.V."/>
            <person name="Lyons J.B."/>
            <person name="Oniyinde I.O."/>
            <person name="Okereke N.R."/>
            <person name="Kolade O."/>
            <person name="Nnabue I."/>
            <person name="Nwadili C.O."/>
            <person name="Hribova E."/>
            <person name="Parker M."/>
            <person name="Nwogha J."/>
            <person name="Shu S."/>
            <person name="Carlson J."/>
            <person name="Kariba R."/>
            <person name="Muthemba S."/>
            <person name="Knop K."/>
            <person name="Barton G.J."/>
            <person name="Sherwood A.V."/>
            <person name="Lopez-Montes A."/>
            <person name="Asiedu R."/>
            <person name="Jamnadass R."/>
            <person name="Muchugi A."/>
            <person name="Goodstein D."/>
            <person name="Egesi C.N."/>
            <person name="Featherston J."/>
            <person name="Asfaw A."/>
            <person name="Simpson G.G."/>
            <person name="Dolezel J."/>
            <person name="Hendre P.S."/>
            <person name="Van Deynze A."/>
            <person name="Kumar P.L."/>
            <person name="Obidiegwu J.E."/>
            <person name="Bhattacharjee R."/>
            <person name="Rokhsar D.S."/>
        </authorList>
    </citation>
    <scope>NUCLEOTIDE SEQUENCE [LARGE SCALE GENOMIC DNA]</scope>
    <source>
        <strain evidence="2">cv. TDa95/00328</strain>
    </source>
</reference>